<dbReference type="PANTHER" id="PTHR37042:SF4">
    <property type="entry name" value="OUTER MEMBRANE PROTEIN RV1973"/>
    <property type="match status" value="1"/>
</dbReference>
<protein>
    <recommendedName>
        <fullName evidence="6">Mce-associated membrane protein</fullName>
    </recommendedName>
</protein>
<dbReference type="PANTHER" id="PTHR37042">
    <property type="entry name" value="OUTER MEMBRANE PROTEIN RV1973"/>
    <property type="match status" value="1"/>
</dbReference>
<dbReference type="Proteomes" id="UP000307087">
    <property type="component" value="Unassembled WGS sequence"/>
</dbReference>
<feature type="transmembrane region" description="Helical" evidence="3">
    <location>
        <begin position="22"/>
        <end position="42"/>
    </location>
</feature>
<name>A0A4S8NQD1_9ACTN</name>
<gene>
    <name evidence="4" type="ORF">E9934_03460</name>
</gene>
<keyword evidence="3" id="KW-1133">Transmembrane helix</keyword>
<evidence type="ECO:0000256" key="2">
    <source>
        <dbReference type="ARBA" id="ARBA00023136"/>
    </source>
</evidence>
<dbReference type="OrthoDB" id="3395172at2"/>
<reference evidence="4 5" key="1">
    <citation type="journal article" date="2009" name="Int. J. Syst. Evol. Microbiol.">
        <title>Nocardioides caeni sp. nov., isolated from wastewater.</title>
        <authorList>
            <person name="Yoon J.H."/>
            <person name="Kang S.J."/>
            <person name="Park S."/>
            <person name="Kim W."/>
            <person name="Oh T.K."/>
        </authorList>
    </citation>
    <scope>NUCLEOTIDE SEQUENCE [LARGE SCALE GENOMIC DNA]</scope>
    <source>
        <strain evidence="4 5">DSM 23134</strain>
    </source>
</reference>
<proteinExistence type="predicted"/>
<keyword evidence="2 3" id="KW-0472">Membrane</keyword>
<dbReference type="EMBL" id="STGW01000001">
    <property type="protein sequence ID" value="THV18675.1"/>
    <property type="molecule type" value="Genomic_DNA"/>
</dbReference>
<dbReference type="GO" id="GO:0016020">
    <property type="term" value="C:membrane"/>
    <property type="evidence" value="ECO:0007669"/>
    <property type="project" value="UniProtKB-SubCell"/>
</dbReference>
<comment type="subcellular location">
    <subcellularLocation>
        <location evidence="1">Membrane</location>
    </subcellularLocation>
</comment>
<accession>A0A4S8NQD1</accession>
<comment type="caution">
    <text evidence="4">The sequence shown here is derived from an EMBL/GenBank/DDBJ whole genome shotgun (WGS) entry which is preliminary data.</text>
</comment>
<keyword evidence="3" id="KW-0812">Transmembrane</keyword>
<evidence type="ECO:0008006" key="6">
    <source>
        <dbReference type="Google" id="ProtNLM"/>
    </source>
</evidence>
<evidence type="ECO:0000313" key="5">
    <source>
        <dbReference type="Proteomes" id="UP000307087"/>
    </source>
</evidence>
<sequence length="216" mass="23185">MTAGAGAPRHDDDERSRIRLNVGLYVATVALACVAVFLGVLLRHDDVDVKFWTADFWSGEKASAERPGEGVDVGRGVVEAVDQAPESDQDRIGEQLAAATRLVDAFANLDHADPAASMDVVRSLATGDFQEQYDKGAAELEELAVKAKSTMVSAVVWSGLVAGDDDSATVIVATSGTVKNKTTKFEEESVNYRIQVQLVRDGDDWLANDLQFVELG</sequence>
<evidence type="ECO:0000256" key="1">
    <source>
        <dbReference type="ARBA" id="ARBA00004370"/>
    </source>
</evidence>
<evidence type="ECO:0000256" key="3">
    <source>
        <dbReference type="SAM" id="Phobius"/>
    </source>
</evidence>
<organism evidence="4 5">
    <name type="scientific">Nocardioides caeni</name>
    <dbReference type="NCBI Taxonomy" id="574700"/>
    <lineage>
        <taxon>Bacteria</taxon>
        <taxon>Bacillati</taxon>
        <taxon>Actinomycetota</taxon>
        <taxon>Actinomycetes</taxon>
        <taxon>Propionibacteriales</taxon>
        <taxon>Nocardioidaceae</taxon>
        <taxon>Nocardioides</taxon>
    </lineage>
</organism>
<keyword evidence="5" id="KW-1185">Reference proteome</keyword>
<evidence type="ECO:0000313" key="4">
    <source>
        <dbReference type="EMBL" id="THV18675.1"/>
    </source>
</evidence>
<dbReference type="RefSeq" id="WP_136561388.1">
    <property type="nucleotide sequence ID" value="NZ_BAABLS010000002.1"/>
</dbReference>
<dbReference type="AlphaFoldDB" id="A0A4S8NQD1"/>